<keyword evidence="1" id="KW-0732">Signal</keyword>
<comment type="caution">
    <text evidence="3">The sequence shown here is derived from an EMBL/GenBank/DDBJ whole genome shotgun (WGS) entry which is preliminary data.</text>
</comment>
<protein>
    <submittedName>
        <fullName evidence="3">Metallo-dependent phosphatase-like protein</fullName>
    </submittedName>
</protein>
<keyword evidence="4" id="KW-1185">Reference proteome</keyword>
<feature type="signal peptide" evidence="1">
    <location>
        <begin position="1"/>
        <end position="21"/>
    </location>
</feature>
<dbReference type="InterPro" id="IPR004843">
    <property type="entry name" value="Calcineurin-like_PHP"/>
</dbReference>
<dbReference type="PANTHER" id="PTHR46546">
    <property type="entry name" value="SHEWANELLA-LIKE PROTEIN PHOSPHATASE 1"/>
    <property type="match status" value="1"/>
</dbReference>
<dbReference type="EMBL" id="JARJCW010000003">
    <property type="protein sequence ID" value="KAJ7227322.1"/>
    <property type="molecule type" value="Genomic_DNA"/>
</dbReference>
<name>A0AAD6YRT8_9AGAR</name>
<gene>
    <name evidence="3" type="ORF">GGX14DRAFT_347207</name>
</gene>
<proteinExistence type="predicted"/>
<evidence type="ECO:0000313" key="4">
    <source>
        <dbReference type="Proteomes" id="UP001219525"/>
    </source>
</evidence>
<sequence length="435" mass="47780">MAAARVITLLAVLIGLYLVSPLELHASLKAPLSAVFVPVRDAITNLRPPAPVLVQQAILQAPFTPPSTTRAPLARHIVAVGDLHGDYGNAQKVLQFAGVVDEFGNWTGHADFFVQTGDIIDRGDDTIKLFTWMEQLRAQAAAVGGVMLSHLGNHEVMNAIGDWRYVYPSEIKTFGSVAARQKMISTGRIGRAWAQNYTATSRLPLHPHLGPPNTPFPPEHHPLHFQREDDNANADDISRFYDPQEPLSHAALSFVHGGLSPTFSNLAPFPTKINTLSSSLLSKLQGVVQPPPHPPNPYPGLPRGTTREEVELYDSNGPFWYRGWATDSEERVCVDVEKVLARTGTRRMIMGHTPDFTGIVSRCNGKIIIIDTGISHAYGGVLSALSIHYTFTPIGEDENGEPRWIEREVVSTLYADRQEIIVEEAREVAGAFRMA</sequence>
<dbReference type="Pfam" id="PF00149">
    <property type="entry name" value="Metallophos"/>
    <property type="match status" value="1"/>
</dbReference>
<accession>A0AAD6YRT8</accession>
<dbReference type="SUPFAM" id="SSF56300">
    <property type="entry name" value="Metallo-dependent phosphatases"/>
    <property type="match status" value="1"/>
</dbReference>
<dbReference type="PANTHER" id="PTHR46546:SF4">
    <property type="entry name" value="SHEWANELLA-LIKE PROTEIN PHOSPHATASE 1"/>
    <property type="match status" value="1"/>
</dbReference>
<dbReference type="InterPro" id="IPR029052">
    <property type="entry name" value="Metallo-depent_PP-like"/>
</dbReference>
<dbReference type="AlphaFoldDB" id="A0AAD6YRT8"/>
<dbReference type="Proteomes" id="UP001219525">
    <property type="component" value="Unassembled WGS sequence"/>
</dbReference>
<evidence type="ECO:0000259" key="2">
    <source>
        <dbReference type="Pfam" id="PF00149"/>
    </source>
</evidence>
<dbReference type="Gene3D" id="3.60.21.10">
    <property type="match status" value="1"/>
</dbReference>
<feature type="domain" description="Calcineurin-like phosphoesterase" evidence="2">
    <location>
        <begin position="76"/>
        <end position="174"/>
    </location>
</feature>
<evidence type="ECO:0000313" key="3">
    <source>
        <dbReference type="EMBL" id="KAJ7227322.1"/>
    </source>
</evidence>
<dbReference type="GO" id="GO:0016787">
    <property type="term" value="F:hydrolase activity"/>
    <property type="evidence" value="ECO:0007669"/>
    <property type="project" value="InterPro"/>
</dbReference>
<feature type="chain" id="PRO_5042129401" evidence="1">
    <location>
        <begin position="22"/>
        <end position="435"/>
    </location>
</feature>
<evidence type="ECO:0000256" key="1">
    <source>
        <dbReference type="SAM" id="SignalP"/>
    </source>
</evidence>
<organism evidence="3 4">
    <name type="scientific">Mycena pura</name>
    <dbReference type="NCBI Taxonomy" id="153505"/>
    <lineage>
        <taxon>Eukaryota</taxon>
        <taxon>Fungi</taxon>
        <taxon>Dikarya</taxon>
        <taxon>Basidiomycota</taxon>
        <taxon>Agaricomycotina</taxon>
        <taxon>Agaricomycetes</taxon>
        <taxon>Agaricomycetidae</taxon>
        <taxon>Agaricales</taxon>
        <taxon>Marasmiineae</taxon>
        <taxon>Mycenaceae</taxon>
        <taxon>Mycena</taxon>
    </lineage>
</organism>
<reference evidence="3" key="1">
    <citation type="submission" date="2023-03" db="EMBL/GenBank/DDBJ databases">
        <title>Massive genome expansion in bonnet fungi (Mycena s.s.) driven by repeated elements and novel gene families across ecological guilds.</title>
        <authorList>
            <consortium name="Lawrence Berkeley National Laboratory"/>
            <person name="Harder C.B."/>
            <person name="Miyauchi S."/>
            <person name="Viragh M."/>
            <person name="Kuo A."/>
            <person name="Thoen E."/>
            <person name="Andreopoulos B."/>
            <person name="Lu D."/>
            <person name="Skrede I."/>
            <person name="Drula E."/>
            <person name="Henrissat B."/>
            <person name="Morin E."/>
            <person name="Kohler A."/>
            <person name="Barry K."/>
            <person name="LaButti K."/>
            <person name="Morin E."/>
            <person name="Salamov A."/>
            <person name="Lipzen A."/>
            <person name="Mereny Z."/>
            <person name="Hegedus B."/>
            <person name="Baldrian P."/>
            <person name="Stursova M."/>
            <person name="Weitz H."/>
            <person name="Taylor A."/>
            <person name="Grigoriev I.V."/>
            <person name="Nagy L.G."/>
            <person name="Martin F."/>
            <person name="Kauserud H."/>
        </authorList>
    </citation>
    <scope>NUCLEOTIDE SEQUENCE</scope>
    <source>
        <strain evidence="3">9144</strain>
    </source>
</reference>